<dbReference type="EMBL" id="VSRR010001194">
    <property type="protein sequence ID" value="MPC23347.1"/>
    <property type="molecule type" value="Genomic_DNA"/>
</dbReference>
<reference evidence="1 2" key="1">
    <citation type="submission" date="2019-05" db="EMBL/GenBank/DDBJ databases">
        <title>Another draft genome of Portunus trituberculatus and its Hox gene families provides insights of decapod evolution.</title>
        <authorList>
            <person name="Jeong J.-H."/>
            <person name="Song I."/>
            <person name="Kim S."/>
            <person name="Choi T."/>
            <person name="Kim D."/>
            <person name="Ryu S."/>
            <person name="Kim W."/>
        </authorList>
    </citation>
    <scope>NUCLEOTIDE SEQUENCE [LARGE SCALE GENOMIC DNA]</scope>
    <source>
        <tissue evidence="1">Muscle</tissue>
    </source>
</reference>
<protein>
    <submittedName>
        <fullName evidence="1">Uncharacterized protein</fullName>
    </submittedName>
</protein>
<evidence type="ECO:0000313" key="1">
    <source>
        <dbReference type="EMBL" id="MPC23347.1"/>
    </source>
</evidence>
<dbReference type="AlphaFoldDB" id="A0A5B7DQF6"/>
<name>A0A5B7DQF6_PORTR</name>
<keyword evidence="2" id="KW-1185">Reference proteome</keyword>
<gene>
    <name evidence="1" type="ORF">E2C01_016391</name>
</gene>
<proteinExistence type="predicted"/>
<evidence type="ECO:0000313" key="2">
    <source>
        <dbReference type="Proteomes" id="UP000324222"/>
    </source>
</evidence>
<comment type="caution">
    <text evidence="1">The sequence shown here is derived from an EMBL/GenBank/DDBJ whole genome shotgun (WGS) entry which is preliminary data.</text>
</comment>
<sequence>MMQRKGLANTASAVTEAWGQRQGKDTLLSLLYVCTGKVLLEAAAAPTHSLQRAREQLNMLTS</sequence>
<accession>A0A5B7DQF6</accession>
<organism evidence="1 2">
    <name type="scientific">Portunus trituberculatus</name>
    <name type="common">Swimming crab</name>
    <name type="synonym">Neptunus trituberculatus</name>
    <dbReference type="NCBI Taxonomy" id="210409"/>
    <lineage>
        <taxon>Eukaryota</taxon>
        <taxon>Metazoa</taxon>
        <taxon>Ecdysozoa</taxon>
        <taxon>Arthropoda</taxon>
        <taxon>Crustacea</taxon>
        <taxon>Multicrustacea</taxon>
        <taxon>Malacostraca</taxon>
        <taxon>Eumalacostraca</taxon>
        <taxon>Eucarida</taxon>
        <taxon>Decapoda</taxon>
        <taxon>Pleocyemata</taxon>
        <taxon>Brachyura</taxon>
        <taxon>Eubrachyura</taxon>
        <taxon>Portunoidea</taxon>
        <taxon>Portunidae</taxon>
        <taxon>Portuninae</taxon>
        <taxon>Portunus</taxon>
    </lineage>
</organism>
<dbReference type="Proteomes" id="UP000324222">
    <property type="component" value="Unassembled WGS sequence"/>
</dbReference>